<proteinExistence type="predicted"/>
<feature type="signal peptide" evidence="6">
    <location>
        <begin position="1"/>
        <end position="31"/>
    </location>
</feature>
<keyword evidence="4" id="KW-0325">Glycoprotein</keyword>
<dbReference type="PROSITE" id="PS51470">
    <property type="entry name" value="FG_GAP"/>
    <property type="match status" value="3"/>
</dbReference>
<evidence type="ECO:0000256" key="2">
    <source>
        <dbReference type="ARBA" id="ARBA00022737"/>
    </source>
</evidence>
<evidence type="ECO:0000313" key="7">
    <source>
        <dbReference type="EMBL" id="GAA4994138.1"/>
    </source>
</evidence>
<dbReference type="EMBL" id="BAABKB010000001">
    <property type="protein sequence ID" value="GAA4994138.1"/>
    <property type="molecule type" value="Genomic_DNA"/>
</dbReference>
<dbReference type="PANTHER" id="PTHR23221:SF7">
    <property type="entry name" value="PHOSPHATIDYLINOSITOL-GLYCAN-SPECIFIC PHOSPHOLIPASE D"/>
    <property type="match status" value="1"/>
</dbReference>
<dbReference type="InterPro" id="IPR013517">
    <property type="entry name" value="FG-GAP"/>
</dbReference>
<dbReference type="Gene3D" id="2.130.10.130">
    <property type="entry name" value="Integrin alpha, N-terminal"/>
    <property type="match status" value="3"/>
</dbReference>
<feature type="compositionally biased region" description="Low complexity" evidence="5">
    <location>
        <begin position="452"/>
        <end position="462"/>
    </location>
</feature>
<keyword evidence="1 6" id="KW-0732">Signal</keyword>
<dbReference type="PANTHER" id="PTHR23221">
    <property type="entry name" value="GLYCOSYLPHOSPHATIDYLINOSITOL PHOSPHOLIPASE D"/>
    <property type="match status" value="1"/>
</dbReference>
<dbReference type="Pfam" id="PF01839">
    <property type="entry name" value="FG-GAP"/>
    <property type="match status" value="5"/>
</dbReference>
<sequence length="482" mass="47245">MHNPIRTSLAMAAAATLTGSLLVLTAGTATAAGTGLQGDFNGDGYRDLAVGVPNGDDGLTDAGWVSVVYGTSAGLDPAKHKVLGQSGSTPGSPESGDLFGAELSVADFDGDGYSDLAVGVPGENIGPNSDQGAVTLFWGGKSGLGTSATTVKDPVAKDGNEFGGALTTGDFDGDGHTDLAAYNGLLSTVSVIHGPFTRTGSSGTVSTVTLPATSAYADGFLSSGNISGDAADDLVVQFRAWRTGETHGWYFRGSATGGGLVQEAVLPGGETSATGDVDGNGYADIAVADSHETSAVGGKVTVLYGAAGGLGTTRAAGALTQNSTGVPGSSEKGDAFGASLSLGDVTGDGYADLAVGSPGEDVGSVVDAGTVVLLRGSSKGVATTGNQAFTQNSTGIPGTAEKKDRFGSVVLLSDINDNGRTDLAVSAVGEAPPGTIDPAGAVWRLRGSSSGLTSTGSLSFGSDNVGRAGVDPGEEFGQSLGG</sequence>
<keyword evidence="8" id="KW-1185">Reference proteome</keyword>
<dbReference type="InterPro" id="IPR028994">
    <property type="entry name" value="Integrin_alpha_N"/>
</dbReference>
<evidence type="ECO:0000256" key="6">
    <source>
        <dbReference type="SAM" id="SignalP"/>
    </source>
</evidence>
<name>A0ABP9ID94_9ACTN</name>
<dbReference type="SMART" id="SM00191">
    <property type="entry name" value="Int_alpha"/>
    <property type="match status" value="6"/>
</dbReference>
<evidence type="ECO:0000256" key="4">
    <source>
        <dbReference type="ARBA" id="ARBA00023180"/>
    </source>
</evidence>
<feature type="region of interest" description="Disordered" evidence="5">
    <location>
        <begin position="452"/>
        <end position="482"/>
    </location>
</feature>
<evidence type="ECO:0000256" key="3">
    <source>
        <dbReference type="ARBA" id="ARBA00022801"/>
    </source>
</evidence>
<reference evidence="8" key="1">
    <citation type="journal article" date="2019" name="Int. J. Syst. Evol. Microbiol.">
        <title>The Global Catalogue of Microorganisms (GCM) 10K type strain sequencing project: providing services to taxonomists for standard genome sequencing and annotation.</title>
        <authorList>
            <consortium name="The Broad Institute Genomics Platform"/>
            <consortium name="The Broad Institute Genome Sequencing Center for Infectious Disease"/>
            <person name="Wu L."/>
            <person name="Ma J."/>
        </authorList>
    </citation>
    <scope>NUCLEOTIDE SEQUENCE [LARGE SCALE GENOMIC DNA]</scope>
    <source>
        <strain evidence="8">JCM 18409</strain>
    </source>
</reference>
<evidence type="ECO:0000256" key="5">
    <source>
        <dbReference type="SAM" id="MobiDB-lite"/>
    </source>
</evidence>
<feature type="chain" id="PRO_5046576963" evidence="6">
    <location>
        <begin position="32"/>
        <end position="482"/>
    </location>
</feature>
<keyword evidence="2" id="KW-0677">Repeat</keyword>
<comment type="caution">
    <text evidence="7">The sequence shown here is derived from an EMBL/GenBank/DDBJ whole genome shotgun (WGS) entry which is preliminary data.</text>
</comment>
<dbReference type="InterPro" id="IPR000413">
    <property type="entry name" value="Integrin_alpha"/>
</dbReference>
<dbReference type="SUPFAM" id="SSF69318">
    <property type="entry name" value="Integrin alpha N-terminal domain"/>
    <property type="match status" value="1"/>
</dbReference>
<keyword evidence="3" id="KW-0378">Hydrolase</keyword>
<dbReference type="PRINTS" id="PR01185">
    <property type="entry name" value="INTEGRINA"/>
</dbReference>
<organism evidence="7 8">
    <name type="scientific">Streptomyces siamensis</name>
    <dbReference type="NCBI Taxonomy" id="1274986"/>
    <lineage>
        <taxon>Bacteria</taxon>
        <taxon>Bacillati</taxon>
        <taxon>Actinomycetota</taxon>
        <taxon>Actinomycetes</taxon>
        <taxon>Kitasatosporales</taxon>
        <taxon>Streptomycetaceae</taxon>
        <taxon>Streptomyces</taxon>
    </lineage>
</organism>
<accession>A0ABP9ID94</accession>
<evidence type="ECO:0000256" key="1">
    <source>
        <dbReference type="ARBA" id="ARBA00022729"/>
    </source>
</evidence>
<dbReference type="RefSeq" id="WP_345639885.1">
    <property type="nucleotide sequence ID" value="NZ_BAABKB010000001.1"/>
</dbReference>
<gene>
    <name evidence="7" type="ORF">GCM10023335_02460</name>
</gene>
<dbReference type="InterPro" id="IPR013519">
    <property type="entry name" value="Int_alpha_beta-p"/>
</dbReference>
<dbReference type="Proteomes" id="UP001501759">
    <property type="component" value="Unassembled WGS sequence"/>
</dbReference>
<evidence type="ECO:0000313" key="8">
    <source>
        <dbReference type="Proteomes" id="UP001501759"/>
    </source>
</evidence>
<protein>
    <submittedName>
        <fullName evidence="7">FG-GAP repeat protein</fullName>
    </submittedName>
</protein>